<keyword evidence="3" id="KW-1185">Reference proteome</keyword>
<dbReference type="AlphaFoldDB" id="A0AAV3UC42"/>
<gene>
    <name evidence="2" type="ORF">GCM10025751_06720</name>
</gene>
<dbReference type="Pfam" id="PF24348">
    <property type="entry name" value="DUF7508"/>
    <property type="match status" value="1"/>
</dbReference>
<evidence type="ECO:0000313" key="2">
    <source>
        <dbReference type="EMBL" id="GAA5042850.1"/>
    </source>
</evidence>
<comment type="caution">
    <text evidence="2">The sequence shown here is derived from an EMBL/GenBank/DDBJ whole genome shotgun (WGS) entry which is preliminary data.</text>
</comment>
<feature type="domain" description="DUF7508" evidence="1">
    <location>
        <begin position="1"/>
        <end position="78"/>
    </location>
</feature>
<reference evidence="2 3" key="1">
    <citation type="journal article" date="2019" name="Int. J. Syst. Evol. Microbiol.">
        <title>The Global Catalogue of Microorganisms (GCM) 10K type strain sequencing project: providing services to taxonomists for standard genome sequencing and annotation.</title>
        <authorList>
            <consortium name="The Broad Institute Genomics Platform"/>
            <consortium name="The Broad Institute Genome Sequencing Center for Infectious Disease"/>
            <person name="Wu L."/>
            <person name="Ma J."/>
        </authorList>
    </citation>
    <scope>NUCLEOTIDE SEQUENCE [LARGE SCALE GENOMIC DNA]</scope>
    <source>
        <strain evidence="2 3">JCM 17504</strain>
    </source>
</reference>
<proteinExistence type="predicted"/>
<sequence>MPLKKRWRSLDRAAVGSAPERWGMYELGSDGEIETIDSGVLRDELKTELAYSGAEQVRWEACQSREHAERLADEHRERAELD</sequence>
<dbReference type="EMBL" id="BAABKX010000001">
    <property type="protein sequence ID" value="GAA5042850.1"/>
    <property type="molecule type" value="Genomic_DNA"/>
</dbReference>
<dbReference type="InterPro" id="IPR055930">
    <property type="entry name" value="DUF7508"/>
</dbReference>
<accession>A0AAV3UC42</accession>
<dbReference type="Proteomes" id="UP001501729">
    <property type="component" value="Unassembled WGS sequence"/>
</dbReference>
<protein>
    <recommendedName>
        <fullName evidence="1">DUF7508 domain-containing protein</fullName>
    </recommendedName>
</protein>
<evidence type="ECO:0000259" key="1">
    <source>
        <dbReference type="Pfam" id="PF24348"/>
    </source>
</evidence>
<dbReference type="GeneID" id="68615363"/>
<name>A0AAV3UC42_9EURY</name>
<dbReference type="RefSeq" id="WP_227775468.1">
    <property type="nucleotide sequence ID" value="NZ_BAABKX010000001.1"/>
</dbReference>
<evidence type="ECO:0000313" key="3">
    <source>
        <dbReference type="Proteomes" id="UP001501729"/>
    </source>
</evidence>
<organism evidence="2 3">
    <name type="scientific">Haladaptatus pallidirubidus</name>
    <dbReference type="NCBI Taxonomy" id="1008152"/>
    <lineage>
        <taxon>Archaea</taxon>
        <taxon>Methanobacteriati</taxon>
        <taxon>Methanobacteriota</taxon>
        <taxon>Stenosarchaea group</taxon>
        <taxon>Halobacteria</taxon>
        <taxon>Halobacteriales</taxon>
        <taxon>Haladaptataceae</taxon>
        <taxon>Haladaptatus</taxon>
    </lineage>
</organism>